<evidence type="ECO:0000313" key="7">
    <source>
        <dbReference type="EMBL" id="AES75633.2"/>
    </source>
</evidence>
<dbReference type="HOGENOM" id="CLU_412992_0_0_1"/>
<dbReference type="STRING" id="3880.G7KLG4"/>
<dbReference type="PaxDb" id="3880-AES75633"/>
<evidence type="ECO:0000256" key="1">
    <source>
        <dbReference type="ARBA" id="ARBA00026139"/>
    </source>
</evidence>
<dbReference type="EC" id="2.7.7.102" evidence="3"/>
<evidence type="ECO:0000256" key="3">
    <source>
        <dbReference type="ARBA" id="ARBA00044768"/>
    </source>
</evidence>
<dbReference type="InterPro" id="IPR003871">
    <property type="entry name" value="RFA1B/D_OB_1st"/>
</dbReference>
<reference evidence="7 9" key="2">
    <citation type="journal article" date="2014" name="BMC Genomics">
        <title>An improved genome release (version Mt4.0) for the model legume Medicago truncatula.</title>
        <authorList>
            <person name="Tang H."/>
            <person name="Krishnakumar V."/>
            <person name="Bidwell S."/>
            <person name="Rosen B."/>
            <person name="Chan A."/>
            <person name="Zhou S."/>
            <person name="Gentzbittel L."/>
            <person name="Childs K.L."/>
            <person name="Yandell M."/>
            <person name="Gundlach H."/>
            <person name="Mayer K.F."/>
            <person name="Schwartz D.C."/>
            <person name="Town C.D."/>
        </authorList>
    </citation>
    <scope>GENOME REANNOTATION</scope>
    <source>
        <strain evidence="8 9">cv. Jemalong A17</strain>
    </source>
</reference>
<feature type="region of interest" description="Disordered" evidence="5">
    <location>
        <begin position="645"/>
        <end position="665"/>
    </location>
</feature>
<name>G7KLG4_MEDTR</name>
<evidence type="ECO:0000259" key="6">
    <source>
        <dbReference type="Pfam" id="PF02721"/>
    </source>
</evidence>
<dbReference type="Gene3D" id="2.40.50.140">
    <property type="entry name" value="Nucleic acid-binding proteins"/>
    <property type="match status" value="2"/>
</dbReference>
<dbReference type="GO" id="GO:0019985">
    <property type="term" value="P:translesion synthesis"/>
    <property type="evidence" value="ECO:0000318"/>
    <property type="project" value="GO_Central"/>
</dbReference>
<dbReference type="CDD" id="cd04480">
    <property type="entry name" value="RPA1_DBD_A_like"/>
    <property type="match status" value="1"/>
</dbReference>
<dbReference type="GO" id="GO:0003899">
    <property type="term" value="F:DNA-directed RNA polymerase activity"/>
    <property type="evidence" value="ECO:0000318"/>
    <property type="project" value="GO_Central"/>
</dbReference>
<evidence type="ECO:0000313" key="9">
    <source>
        <dbReference type="Proteomes" id="UP000002051"/>
    </source>
</evidence>
<sequence>MDKSIHNLDDVVPGRNADAWRFVVRVIRLWEVPLFTSIEMVLIDQNGVKIHATIPKQLMYLFQHKLIEGKVYKLSNFTVLLNSGAYRTTHHTYKLIFQMKTKVEESHDYEISLIPNHGLTLTDISQITSRTQDYEYLVDVIGLMTGISAEREFVRDGKLTKILVIELTDHSGKCECTLFGNYVDELHKLMSKAVEGSPVIVIQFAKVKIFRGKASIQNVVGSTTRIYLNPSFPEALKFKEGKEVWFTFSKQNEAIKFAKGQEDVHLFCYQDHLNGYRRFLVTTYTEFWQRYKTMDSKTRHFYEVIQEGLPCHLYFDLEFNRKVNVGKNGDEMVNLLISTVLEALHEKYEILGDQDWIVELDSSTEDKFSRHLIIRIPKAAFKDNSHAGAFVSEICSRILNARGKDKSYEKLFIAKDSITNESVGQLFVDNAVYSRNRCFRLHLSSKAEKTSILLPTERFKCKNLGQSEEDIFMASLICNMDVDCGELLVGKPDSDCVKTQHFDTKLNCNVGNSVQSHPEFTLNTCTSDVSTTYYKGKSPFPSLDEFILSVASMGNIPGKIHSWYLYSESGFMVYNMTKNRYCERIGRHHKSNNVMYVVDLRREVYYQKCHDPDCKGYRSSSRPIPVHVFSNSSVVIGSSGMLDYKQPVEDEQGHQPDDNKPNSEC</sequence>
<comment type="catalytic activity">
    <reaction evidence="2">
        <text>ssDNA + n NTP = ssDNA/pppN(pN)n-1 hybrid + (n-1) diphosphate.</text>
        <dbReference type="EC" id="2.7.7.102"/>
    </reaction>
</comment>
<dbReference type="Proteomes" id="UP000002051">
    <property type="component" value="Chromosome 6"/>
</dbReference>
<feature type="domain" description="Replication protein A 70 kDa DNA-binding subunit B/D first OB fold" evidence="6">
    <location>
        <begin position="6"/>
        <end position="105"/>
    </location>
</feature>
<accession>G7KLG4</accession>
<dbReference type="InterPro" id="IPR012340">
    <property type="entry name" value="NA-bd_OB-fold"/>
</dbReference>
<dbReference type="GO" id="GO:0003887">
    <property type="term" value="F:DNA-directed DNA polymerase activity"/>
    <property type="evidence" value="ECO:0000318"/>
    <property type="project" value="GO_Central"/>
</dbReference>
<dbReference type="GO" id="GO:0009411">
    <property type="term" value="P:response to UV"/>
    <property type="evidence" value="ECO:0000318"/>
    <property type="project" value="GO_Central"/>
</dbReference>
<dbReference type="GO" id="GO:0031297">
    <property type="term" value="P:replication fork processing"/>
    <property type="evidence" value="ECO:0000318"/>
    <property type="project" value="GO_Central"/>
</dbReference>
<proteinExistence type="predicted"/>
<gene>
    <name evidence="8" type="primary">11439705</name>
    <name evidence="7" type="ordered locus">MTR_6g052340</name>
</gene>
<dbReference type="eggNOG" id="KOG0851">
    <property type="taxonomic scope" value="Eukaryota"/>
</dbReference>
<comment type="catalytic activity">
    <reaction evidence="4">
        <text>DNA(n) + a 2'-deoxyribonucleoside 5'-triphosphate = DNA(n+1) + diphosphate</text>
        <dbReference type="Rhea" id="RHEA:22508"/>
        <dbReference type="Rhea" id="RHEA-COMP:17339"/>
        <dbReference type="Rhea" id="RHEA-COMP:17340"/>
        <dbReference type="ChEBI" id="CHEBI:33019"/>
        <dbReference type="ChEBI" id="CHEBI:61560"/>
        <dbReference type="ChEBI" id="CHEBI:173112"/>
        <dbReference type="EC" id="2.7.7.7"/>
    </reaction>
    <physiologicalReaction direction="left-to-right" evidence="4">
        <dbReference type="Rhea" id="RHEA:22509"/>
    </physiologicalReaction>
</comment>
<dbReference type="GO" id="GO:0006264">
    <property type="term" value="P:mitochondrial DNA replication"/>
    <property type="evidence" value="ECO:0000318"/>
    <property type="project" value="GO_Central"/>
</dbReference>
<organism evidence="7 9">
    <name type="scientific">Medicago truncatula</name>
    <name type="common">Barrel medic</name>
    <name type="synonym">Medicago tribuloides</name>
    <dbReference type="NCBI Taxonomy" id="3880"/>
    <lineage>
        <taxon>Eukaryota</taxon>
        <taxon>Viridiplantae</taxon>
        <taxon>Streptophyta</taxon>
        <taxon>Embryophyta</taxon>
        <taxon>Tracheophyta</taxon>
        <taxon>Spermatophyta</taxon>
        <taxon>Magnoliopsida</taxon>
        <taxon>eudicotyledons</taxon>
        <taxon>Gunneridae</taxon>
        <taxon>Pentapetalae</taxon>
        <taxon>rosids</taxon>
        <taxon>fabids</taxon>
        <taxon>Fabales</taxon>
        <taxon>Fabaceae</taxon>
        <taxon>Papilionoideae</taxon>
        <taxon>50 kb inversion clade</taxon>
        <taxon>NPAAA clade</taxon>
        <taxon>Hologalegina</taxon>
        <taxon>IRL clade</taxon>
        <taxon>Trifolieae</taxon>
        <taxon>Medicago</taxon>
    </lineage>
</organism>
<dbReference type="Pfam" id="PF02721">
    <property type="entry name" value="DUF223"/>
    <property type="match status" value="1"/>
</dbReference>
<dbReference type="SUPFAM" id="SSF50249">
    <property type="entry name" value="Nucleic acid-binding proteins"/>
    <property type="match status" value="2"/>
</dbReference>
<dbReference type="InterPro" id="IPR044917">
    <property type="entry name" value="PRIMPOL"/>
</dbReference>
<dbReference type="EnsemblPlants" id="AES75633">
    <property type="protein sequence ID" value="AES75633"/>
    <property type="gene ID" value="MTR_6g052340"/>
</dbReference>
<protein>
    <recommendedName>
        <fullName evidence="1">DNA-directed primase/polymerase protein</fullName>
        <ecNumber evidence="3">2.7.7.102</ecNumber>
    </recommendedName>
</protein>
<evidence type="ECO:0000256" key="5">
    <source>
        <dbReference type="SAM" id="MobiDB-lite"/>
    </source>
</evidence>
<dbReference type="OrthoDB" id="5988181at2759"/>
<dbReference type="GO" id="GO:0042276">
    <property type="term" value="P:error-prone translesion synthesis"/>
    <property type="evidence" value="ECO:0007669"/>
    <property type="project" value="InterPro"/>
</dbReference>
<reference evidence="8" key="3">
    <citation type="submission" date="2015-04" db="UniProtKB">
        <authorList>
            <consortium name="EnsemblPlants"/>
        </authorList>
    </citation>
    <scope>IDENTIFICATION</scope>
    <source>
        <strain evidence="8">cv. Jemalong A17</strain>
    </source>
</reference>
<dbReference type="Pfam" id="PF03121">
    <property type="entry name" value="Herpes_UL52"/>
    <property type="match status" value="1"/>
</dbReference>
<evidence type="ECO:0000313" key="8">
    <source>
        <dbReference type="EnsemblPlants" id="AES75633"/>
    </source>
</evidence>
<dbReference type="CDD" id="cd04481">
    <property type="entry name" value="RPA1_DBD_B_like"/>
    <property type="match status" value="1"/>
</dbReference>
<feature type="compositionally biased region" description="Basic and acidic residues" evidence="5">
    <location>
        <begin position="646"/>
        <end position="665"/>
    </location>
</feature>
<dbReference type="GO" id="GO:0003682">
    <property type="term" value="F:chromatin binding"/>
    <property type="evidence" value="ECO:0000318"/>
    <property type="project" value="GO_Central"/>
</dbReference>
<dbReference type="PANTHER" id="PTHR31399">
    <property type="entry name" value="DNA-DIRECTED PRIMASE / POLYMERASE PROTEIN"/>
    <property type="match status" value="1"/>
</dbReference>
<dbReference type="KEGG" id="mtr:11439705"/>
<reference evidence="7 9" key="1">
    <citation type="journal article" date="2011" name="Nature">
        <title>The Medicago genome provides insight into the evolution of rhizobial symbioses.</title>
        <authorList>
            <person name="Young N.D."/>
            <person name="Debelle F."/>
            <person name="Oldroyd G.E."/>
            <person name="Geurts R."/>
            <person name="Cannon S.B."/>
            <person name="Udvardi M.K."/>
            <person name="Benedito V.A."/>
            <person name="Mayer K.F."/>
            <person name="Gouzy J."/>
            <person name="Schoof H."/>
            <person name="Van de Peer Y."/>
            <person name="Proost S."/>
            <person name="Cook D.R."/>
            <person name="Meyers B.C."/>
            <person name="Spannagl M."/>
            <person name="Cheung F."/>
            <person name="De Mita S."/>
            <person name="Krishnakumar V."/>
            <person name="Gundlach H."/>
            <person name="Zhou S."/>
            <person name="Mudge J."/>
            <person name="Bharti A.K."/>
            <person name="Murray J.D."/>
            <person name="Naoumkina M.A."/>
            <person name="Rosen B."/>
            <person name="Silverstein K.A."/>
            <person name="Tang H."/>
            <person name="Rombauts S."/>
            <person name="Zhao P.X."/>
            <person name="Zhou P."/>
            <person name="Barbe V."/>
            <person name="Bardou P."/>
            <person name="Bechner M."/>
            <person name="Bellec A."/>
            <person name="Berger A."/>
            <person name="Berges H."/>
            <person name="Bidwell S."/>
            <person name="Bisseling T."/>
            <person name="Choisne N."/>
            <person name="Couloux A."/>
            <person name="Denny R."/>
            <person name="Deshpande S."/>
            <person name="Dai X."/>
            <person name="Doyle J.J."/>
            <person name="Dudez A.M."/>
            <person name="Farmer A.D."/>
            <person name="Fouteau S."/>
            <person name="Franken C."/>
            <person name="Gibelin C."/>
            <person name="Gish J."/>
            <person name="Goldstein S."/>
            <person name="Gonzalez A.J."/>
            <person name="Green P.J."/>
            <person name="Hallab A."/>
            <person name="Hartog M."/>
            <person name="Hua A."/>
            <person name="Humphray S.J."/>
            <person name="Jeong D.H."/>
            <person name="Jing Y."/>
            <person name="Jocker A."/>
            <person name="Kenton S.M."/>
            <person name="Kim D.J."/>
            <person name="Klee K."/>
            <person name="Lai H."/>
            <person name="Lang C."/>
            <person name="Lin S."/>
            <person name="Macmil S.L."/>
            <person name="Magdelenat G."/>
            <person name="Matthews L."/>
            <person name="McCorrison J."/>
            <person name="Monaghan E.L."/>
            <person name="Mun J.H."/>
            <person name="Najar F.Z."/>
            <person name="Nicholson C."/>
            <person name="Noirot C."/>
            <person name="O'Bleness M."/>
            <person name="Paule C.R."/>
            <person name="Poulain J."/>
            <person name="Prion F."/>
            <person name="Qin B."/>
            <person name="Qu C."/>
            <person name="Retzel E.F."/>
            <person name="Riddle C."/>
            <person name="Sallet E."/>
            <person name="Samain S."/>
            <person name="Samson N."/>
            <person name="Sanders I."/>
            <person name="Saurat O."/>
            <person name="Scarpelli C."/>
            <person name="Schiex T."/>
            <person name="Segurens B."/>
            <person name="Severin A.J."/>
            <person name="Sherrier D.J."/>
            <person name="Shi R."/>
            <person name="Sims S."/>
            <person name="Singer S.R."/>
            <person name="Sinharoy S."/>
            <person name="Sterck L."/>
            <person name="Viollet A."/>
            <person name="Wang B.B."/>
            <person name="Wang K."/>
            <person name="Wang M."/>
            <person name="Wang X."/>
            <person name="Warfsmann J."/>
            <person name="Weissenbach J."/>
            <person name="White D.D."/>
            <person name="White J.D."/>
            <person name="Wiley G.B."/>
            <person name="Wincker P."/>
            <person name="Xing Y."/>
            <person name="Yang L."/>
            <person name="Yao Z."/>
            <person name="Ying F."/>
            <person name="Zhai J."/>
            <person name="Zhou L."/>
            <person name="Zuber A."/>
            <person name="Denarie J."/>
            <person name="Dixon R.A."/>
            <person name="May G.D."/>
            <person name="Schwartz D.C."/>
            <person name="Rogers J."/>
            <person name="Quetier F."/>
            <person name="Town C.D."/>
            <person name="Roe B.A."/>
        </authorList>
    </citation>
    <scope>NUCLEOTIDE SEQUENCE [LARGE SCALE GENOMIC DNA]</scope>
    <source>
        <strain evidence="7">A17</strain>
        <strain evidence="8 9">cv. Jemalong A17</strain>
    </source>
</reference>
<evidence type="ECO:0000256" key="4">
    <source>
        <dbReference type="ARBA" id="ARBA00047303"/>
    </source>
</evidence>
<accession>A0A0C3VW85</accession>
<evidence type="ECO:0000256" key="2">
    <source>
        <dbReference type="ARBA" id="ARBA00044677"/>
    </source>
</evidence>
<dbReference type="GO" id="GO:0005759">
    <property type="term" value="C:mitochondrial matrix"/>
    <property type="evidence" value="ECO:0000318"/>
    <property type="project" value="GO_Central"/>
</dbReference>
<dbReference type="AlphaFoldDB" id="G7KLG4"/>
<dbReference type="PANTHER" id="PTHR31399:SF0">
    <property type="entry name" value="DNA-DIRECTED PRIMASE_POLYMERASE PROTEIN"/>
    <property type="match status" value="1"/>
</dbReference>
<keyword evidence="9" id="KW-1185">Reference proteome</keyword>
<dbReference type="EMBL" id="CM001222">
    <property type="protein sequence ID" value="AES75633.2"/>
    <property type="molecule type" value="Genomic_DNA"/>
</dbReference>
<dbReference type="GO" id="GO:0005634">
    <property type="term" value="C:nucleus"/>
    <property type="evidence" value="ECO:0000318"/>
    <property type="project" value="GO_Central"/>
</dbReference>